<evidence type="ECO:0000256" key="1">
    <source>
        <dbReference type="SAM" id="MobiDB-lite"/>
    </source>
</evidence>
<protein>
    <submittedName>
        <fullName evidence="2">Uncharacterized protein</fullName>
    </submittedName>
</protein>
<dbReference type="InterPro" id="IPR032675">
    <property type="entry name" value="LRR_dom_sf"/>
</dbReference>
<feature type="compositionally biased region" description="Low complexity" evidence="1">
    <location>
        <begin position="180"/>
        <end position="202"/>
    </location>
</feature>
<evidence type="ECO:0000313" key="2">
    <source>
        <dbReference type="EMBL" id="OAQ36599.1"/>
    </source>
</evidence>
<organism evidence="2 3">
    <name type="scientific">Linnemannia elongata AG-77</name>
    <dbReference type="NCBI Taxonomy" id="1314771"/>
    <lineage>
        <taxon>Eukaryota</taxon>
        <taxon>Fungi</taxon>
        <taxon>Fungi incertae sedis</taxon>
        <taxon>Mucoromycota</taxon>
        <taxon>Mortierellomycotina</taxon>
        <taxon>Mortierellomycetes</taxon>
        <taxon>Mortierellales</taxon>
        <taxon>Mortierellaceae</taxon>
        <taxon>Linnemannia</taxon>
    </lineage>
</organism>
<feature type="region of interest" description="Disordered" evidence="1">
    <location>
        <begin position="176"/>
        <end position="211"/>
    </location>
</feature>
<feature type="region of interest" description="Disordered" evidence="1">
    <location>
        <begin position="88"/>
        <end position="107"/>
    </location>
</feature>
<feature type="compositionally biased region" description="Basic and acidic residues" evidence="1">
    <location>
        <begin position="339"/>
        <end position="356"/>
    </location>
</feature>
<reference evidence="2 3" key="1">
    <citation type="submission" date="2016-05" db="EMBL/GenBank/DDBJ databases">
        <title>Genome sequencing reveals origins of a unique bacterial endosymbiosis in the earliest lineages of terrestrial Fungi.</title>
        <authorList>
            <consortium name="DOE Joint Genome Institute"/>
            <person name="Uehling J."/>
            <person name="Gryganskyi A."/>
            <person name="Hameed K."/>
            <person name="Tschaplinski T."/>
            <person name="Misztal P."/>
            <person name="Wu S."/>
            <person name="Desiro A."/>
            <person name="Vande Pol N."/>
            <person name="Du Z.-Y."/>
            <person name="Zienkiewicz A."/>
            <person name="Zienkiewicz K."/>
            <person name="Morin E."/>
            <person name="Tisserant E."/>
            <person name="Splivallo R."/>
            <person name="Hainaut M."/>
            <person name="Henrissat B."/>
            <person name="Ohm R."/>
            <person name="Kuo A."/>
            <person name="Yan J."/>
            <person name="Lipzen A."/>
            <person name="Nolan M."/>
            <person name="Labutti K."/>
            <person name="Barry K."/>
            <person name="Goldstein A."/>
            <person name="Labbe J."/>
            <person name="Schadt C."/>
            <person name="Tuskan G."/>
            <person name="Grigoriev I."/>
            <person name="Martin F."/>
            <person name="Vilgalys R."/>
            <person name="Bonito G."/>
        </authorList>
    </citation>
    <scope>NUCLEOTIDE SEQUENCE [LARGE SCALE GENOMIC DNA]</scope>
    <source>
        <strain evidence="2 3">AG-77</strain>
    </source>
</reference>
<dbReference type="OrthoDB" id="2420896at2759"/>
<proteinExistence type="predicted"/>
<dbReference type="EMBL" id="KV442011">
    <property type="protein sequence ID" value="OAQ36599.1"/>
    <property type="molecule type" value="Genomic_DNA"/>
</dbReference>
<keyword evidence="3" id="KW-1185">Reference proteome</keyword>
<dbReference type="SUPFAM" id="SSF52047">
    <property type="entry name" value="RNI-like"/>
    <property type="match status" value="1"/>
</dbReference>
<name>A0A197KK23_9FUNG</name>
<feature type="region of interest" description="Disordered" evidence="1">
    <location>
        <begin position="322"/>
        <end position="364"/>
    </location>
</feature>
<dbReference type="Gene3D" id="3.80.10.10">
    <property type="entry name" value="Ribonuclease Inhibitor"/>
    <property type="match status" value="1"/>
</dbReference>
<dbReference type="Proteomes" id="UP000078512">
    <property type="component" value="Unassembled WGS sequence"/>
</dbReference>
<sequence length="830" mass="94568">MQEASSPRPSAVSAFSNPSRWPCLPLEILELIMDMLDDDTPTLASILQVDRQCFFAAVPRLYRDPFSRIRKIYRRKCHSIRIDARRTETDQCLRPKTPSGDPGSLPMTEKEETALKVWNAYRTKAFFEQDNGAINLQWRQEAQERERQLLLTLMSTLLQDLCVRFPVISDSFLPPPPSPLSASASASSSSATSSTPIMTSTAGTKQRSRRPLDFGPHFREITWTSQYYLRHWTVIDLVKLSTRGRLHPYTSYESFGSGDSVDQDGLFSFLFQDQKKWMIGVPDYLQRALLNRPGADRIVTLRIPIHRVRSFQDRLDRAPRAWTKSRSIRMRGSSSTSSTRREEELKERDRLKAARGEEEDTRGPSLDVVALSAQLATASLSLQEGKSARTAGESDHTVDVSSRPYCFTLNKLTNLRRIEICNLSQNYCDWETLHRALFTLEFGGDSGVDLEDLEKTKPTLALQEKRRRPSKIRELCLATQSTMGTEIDRVLECFGGLEVLEIMTPSYQYHPWVTNWDPSLCRELRVLKVGEIGRLTASKGSLEDLGRFRKLEELRLRIDSGHVFQWVVDAKKEARGVGVTGASGSGARAGTRAGAVGGGEEAPLVNCLPRLKRLGVLNRQDLSLDVLTTVTEAFGDQLEELVICFSGQEGPLRFKHPLRNLTRLAIRFTNLLRFNFEILPQQCPLLEWIIIQHTWFSGNHPNYDVNGDEDNPVAMSRTTRPYYDSLNSEVVEVLGQFTRLRTVYIEGHSTMRGDQLRILVDRCSSLRRIGIHMMPAVTTEELAAIDTELRCRPEKFPLLQRGVYRLPSRMSNYLDRDFHWRVLQWGYDLD</sequence>
<evidence type="ECO:0000313" key="3">
    <source>
        <dbReference type="Proteomes" id="UP000078512"/>
    </source>
</evidence>
<dbReference type="AlphaFoldDB" id="A0A197KK23"/>
<feature type="non-terminal residue" evidence="2">
    <location>
        <position position="830"/>
    </location>
</feature>
<accession>A0A197KK23</accession>
<gene>
    <name evidence="2" type="ORF">K457DRAFT_131799</name>
</gene>